<dbReference type="InterPro" id="IPR039422">
    <property type="entry name" value="MarR/SlyA-like"/>
</dbReference>
<keyword evidence="2" id="KW-0238">DNA-binding</keyword>
<sequence length="168" mass="18926">MTDLERLRELSLAEQIARMHRLWRTAADLELAPLGLTHPRWTALWKLSRMGNHVSQKTLADALEIELPSLMRTLGQLEEQGLIERHCCSQDKRARIVSVTPSGQTLLDQIANRIMNIRRELLAGIDEETLSLFEATVQRISANALSKIETHNENGGQSTPPDAQPTEE</sequence>
<evidence type="ECO:0000259" key="5">
    <source>
        <dbReference type="PROSITE" id="PS50995"/>
    </source>
</evidence>
<dbReference type="PROSITE" id="PS01117">
    <property type="entry name" value="HTH_MARR_1"/>
    <property type="match status" value="1"/>
</dbReference>
<dbReference type="PANTHER" id="PTHR33164">
    <property type="entry name" value="TRANSCRIPTIONAL REGULATOR, MARR FAMILY"/>
    <property type="match status" value="1"/>
</dbReference>
<dbReference type="PANTHER" id="PTHR33164:SF64">
    <property type="entry name" value="TRANSCRIPTIONAL REGULATOR SLYA"/>
    <property type="match status" value="1"/>
</dbReference>
<organism evidence="6 7">
    <name type="scientific">Aeromonas jandaei</name>
    <dbReference type="NCBI Taxonomy" id="650"/>
    <lineage>
        <taxon>Bacteria</taxon>
        <taxon>Pseudomonadati</taxon>
        <taxon>Pseudomonadota</taxon>
        <taxon>Gammaproteobacteria</taxon>
        <taxon>Aeromonadales</taxon>
        <taxon>Aeromonadaceae</taxon>
        <taxon>Aeromonas</taxon>
    </lineage>
</organism>
<dbReference type="InterPro" id="IPR036390">
    <property type="entry name" value="WH_DNA-bd_sf"/>
</dbReference>
<proteinExistence type="predicted"/>
<reference evidence="6 7" key="1">
    <citation type="submission" date="2020-12" db="EMBL/GenBank/DDBJ databases">
        <title>FDA dAtabase for Regulatory Grade micrObial Sequences (FDA-ARGOS): Supporting development and validation of Infectious Disease Dx tests.</title>
        <authorList>
            <person name="Sproer C."/>
            <person name="Gronow S."/>
            <person name="Severitt S."/>
            <person name="Schroder I."/>
            <person name="Tallon L."/>
            <person name="Sadzewicz L."/>
            <person name="Zhao X."/>
            <person name="Boylan J."/>
            <person name="Ott S."/>
            <person name="Bowen H."/>
            <person name="Vavikolanu K."/>
            <person name="Mehta A."/>
            <person name="Aluvathingal J."/>
            <person name="Nadendla S."/>
            <person name="Lowell S."/>
            <person name="Myers T."/>
            <person name="Yan Y."/>
            <person name="Sichtig H."/>
        </authorList>
    </citation>
    <scope>NUCLEOTIDE SEQUENCE [LARGE SCALE GENOMIC DNA]</scope>
    <source>
        <strain evidence="6 7">FDAARGOS_986</strain>
    </source>
</reference>
<dbReference type="RefSeq" id="WP_042032961.1">
    <property type="nucleotide sequence ID" value="NZ_CAWMFX010000052.1"/>
</dbReference>
<evidence type="ECO:0000313" key="7">
    <source>
        <dbReference type="Proteomes" id="UP000595481"/>
    </source>
</evidence>
<dbReference type="InterPro" id="IPR036388">
    <property type="entry name" value="WH-like_DNA-bd_sf"/>
</dbReference>
<protein>
    <submittedName>
        <fullName evidence="6">Transcriptional regulator SlyA</fullName>
    </submittedName>
</protein>
<dbReference type="SMART" id="SM00347">
    <property type="entry name" value="HTH_MARR"/>
    <property type="match status" value="1"/>
</dbReference>
<name>A0A7T4DQM0_AERJA</name>
<dbReference type="Gene3D" id="1.10.10.10">
    <property type="entry name" value="Winged helix-like DNA-binding domain superfamily/Winged helix DNA-binding domain"/>
    <property type="match status" value="1"/>
</dbReference>
<dbReference type="InterPro" id="IPR000835">
    <property type="entry name" value="HTH_MarR-typ"/>
</dbReference>
<dbReference type="Proteomes" id="UP000595481">
    <property type="component" value="Chromosome"/>
</dbReference>
<evidence type="ECO:0000256" key="1">
    <source>
        <dbReference type="ARBA" id="ARBA00023015"/>
    </source>
</evidence>
<feature type="region of interest" description="Disordered" evidence="4">
    <location>
        <begin position="148"/>
        <end position="168"/>
    </location>
</feature>
<keyword evidence="1" id="KW-0805">Transcription regulation</keyword>
<dbReference type="PROSITE" id="PS50995">
    <property type="entry name" value="HTH_MARR_2"/>
    <property type="match status" value="1"/>
</dbReference>
<dbReference type="EMBL" id="CP066092">
    <property type="protein sequence ID" value="QQB20841.1"/>
    <property type="molecule type" value="Genomic_DNA"/>
</dbReference>
<keyword evidence="3" id="KW-0804">Transcription</keyword>
<dbReference type="InterPro" id="IPR023187">
    <property type="entry name" value="Tscrpt_reg_MarR-type_CS"/>
</dbReference>
<dbReference type="GeneID" id="69550559"/>
<dbReference type="SUPFAM" id="SSF46785">
    <property type="entry name" value="Winged helix' DNA-binding domain"/>
    <property type="match status" value="1"/>
</dbReference>
<feature type="domain" description="HTH marR-type" evidence="5">
    <location>
        <begin position="9"/>
        <end position="142"/>
    </location>
</feature>
<evidence type="ECO:0000313" key="6">
    <source>
        <dbReference type="EMBL" id="QQB20841.1"/>
    </source>
</evidence>
<gene>
    <name evidence="6" type="primary">slyA</name>
    <name evidence="6" type="ORF">I6H43_04720</name>
</gene>
<dbReference type="Pfam" id="PF01047">
    <property type="entry name" value="MarR"/>
    <property type="match status" value="1"/>
</dbReference>
<accession>A0A7T4DQM0</accession>
<keyword evidence="7" id="KW-1185">Reference proteome</keyword>
<evidence type="ECO:0000256" key="4">
    <source>
        <dbReference type="SAM" id="MobiDB-lite"/>
    </source>
</evidence>
<dbReference type="PRINTS" id="PR00598">
    <property type="entry name" value="HTHMARR"/>
</dbReference>
<dbReference type="NCBIfam" id="NF002926">
    <property type="entry name" value="PRK03573.1"/>
    <property type="match status" value="1"/>
</dbReference>
<evidence type="ECO:0000256" key="3">
    <source>
        <dbReference type="ARBA" id="ARBA00023163"/>
    </source>
</evidence>
<evidence type="ECO:0000256" key="2">
    <source>
        <dbReference type="ARBA" id="ARBA00023125"/>
    </source>
</evidence>